<evidence type="ECO:0000256" key="8">
    <source>
        <dbReference type="ARBA" id="ARBA00023114"/>
    </source>
</evidence>
<keyword evidence="7" id="KW-0406">Ion transport</keyword>
<keyword evidence="8" id="KW-0626">Porin</keyword>
<reference evidence="11" key="1">
    <citation type="journal article" date="2016" name="Proc. Natl. Acad. Sci. U.S.A.">
        <title>Lipid metabolic changes in an early divergent fungus govern the establishment of a mutualistic symbiosis with endobacteria.</title>
        <authorList>
            <person name="Lastovetsky O.A."/>
            <person name="Gaspar M.L."/>
            <person name="Mondo S.J."/>
            <person name="LaButti K.M."/>
            <person name="Sandor L."/>
            <person name="Grigoriev I.V."/>
            <person name="Henry S.A."/>
            <person name="Pawlowska T.E."/>
        </authorList>
    </citation>
    <scope>NUCLEOTIDE SEQUENCE [LARGE SCALE GENOMIC DNA]</scope>
    <source>
        <strain evidence="11">ATCC 52814</strain>
    </source>
</reference>
<dbReference type="Pfam" id="PF01459">
    <property type="entry name" value="Porin_3"/>
    <property type="match status" value="1"/>
</dbReference>
<keyword evidence="3" id="KW-0813">Transport</keyword>
<evidence type="ECO:0000256" key="9">
    <source>
        <dbReference type="ARBA" id="ARBA00023128"/>
    </source>
</evidence>
<comment type="similarity">
    <text evidence="2">Belongs to the eukaryotic mitochondrial porin family.</text>
</comment>
<gene>
    <name evidence="11" type="ORF">BCV72DRAFT_265498</name>
</gene>
<keyword evidence="4" id="KW-1134">Transmembrane beta strand</keyword>
<dbReference type="GO" id="GO:0005741">
    <property type="term" value="C:mitochondrial outer membrane"/>
    <property type="evidence" value="ECO:0007669"/>
    <property type="project" value="UniProtKB-SubCell"/>
</dbReference>
<dbReference type="GO" id="GO:0008308">
    <property type="term" value="F:voltage-gated monoatomic anion channel activity"/>
    <property type="evidence" value="ECO:0007669"/>
    <property type="project" value="InterPro"/>
</dbReference>
<keyword evidence="5" id="KW-0812">Transmembrane</keyword>
<dbReference type="InterPro" id="IPR001925">
    <property type="entry name" value="Porin_Euk"/>
</dbReference>
<evidence type="ECO:0000256" key="6">
    <source>
        <dbReference type="ARBA" id="ARBA00022787"/>
    </source>
</evidence>
<comment type="subcellular location">
    <subcellularLocation>
        <location evidence="1">Mitochondrion outer membrane</location>
    </subcellularLocation>
</comment>
<accession>A0A1X0QQD3</accession>
<keyword evidence="10" id="KW-0472">Membrane</keyword>
<dbReference type="InterPro" id="IPR027246">
    <property type="entry name" value="Porin_Euk/Tom40"/>
</dbReference>
<name>A0A1X0QQD3_RHIZD</name>
<evidence type="ECO:0000256" key="1">
    <source>
        <dbReference type="ARBA" id="ARBA00004294"/>
    </source>
</evidence>
<dbReference type="InterPro" id="IPR023614">
    <property type="entry name" value="Porin_dom_sf"/>
</dbReference>
<evidence type="ECO:0000256" key="10">
    <source>
        <dbReference type="ARBA" id="ARBA00023136"/>
    </source>
</evidence>
<dbReference type="Proteomes" id="UP000242414">
    <property type="component" value="Unassembled WGS sequence"/>
</dbReference>
<keyword evidence="6" id="KW-1000">Mitochondrion outer membrane</keyword>
<dbReference type="PANTHER" id="PTHR11743:SF70">
    <property type="entry name" value="GH26960P-RELATED"/>
    <property type="match status" value="1"/>
</dbReference>
<dbReference type="PRINTS" id="PR00185">
    <property type="entry name" value="EUKARYTPORIN"/>
</dbReference>
<dbReference type="PANTHER" id="PTHR11743">
    <property type="entry name" value="VOLTAGE-DEPENDENT ANION-SELECTIVE CHANNEL"/>
    <property type="match status" value="1"/>
</dbReference>
<evidence type="ECO:0008006" key="12">
    <source>
        <dbReference type="Google" id="ProtNLM"/>
    </source>
</evidence>
<evidence type="ECO:0000313" key="11">
    <source>
        <dbReference type="EMBL" id="ORE01965.1"/>
    </source>
</evidence>
<dbReference type="AlphaFoldDB" id="A0A1X0QQD3"/>
<dbReference type="EMBL" id="KV922084">
    <property type="protein sequence ID" value="ORE01965.1"/>
    <property type="molecule type" value="Genomic_DNA"/>
</dbReference>
<sequence length="285" mass="30639">MSIPVPFSDIGKPSKDLLSKDYPIDGVKVEVKTTASDGMTFKVAGHRDSKTGIMVADMETKYVDKKNGVAITEGWTSSNHLNSKVELDNNLTNISEGLKLELLTSYVPVVDIKVAKLNAIYKKPTLHTVASVDLFKRSFNVNSVVGRQGLVAGAEVAYNTKEARISNYSAAVGYSQNSYSVALLASNNLSHYAASYYHRINSNLEASGKAEWNSMTNVLGLEFGGKLVLDSTASVKGKITNNGIVGVAYMQTIRPGVKINLGAAVDATRLNESAHKIGLSLSFEN</sequence>
<proteinExistence type="inferred from homology"/>
<dbReference type="VEuPathDB" id="FungiDB:BCV72DRAFT_265498"/>
<dbReference type="FunFam" id="2.40.160.10:FF:000012">
    <property type="entry name" value="Voltage-dependent anion-selective channel"/>
    <property type="match status" value="1"/>
</dbReference>
<evidence type="ECO:0000256" key="5">
    <source>
        <dbReference type="ARBA" id="ARBA00022692"/>
    </source>
</evidence>
<evidence type="ECO:0000256" key="2">
    <source>
        <dbReference type="ARBA" id="ARBA00007780"/>
    </source>
</evidence>
<dbReference type="GO" id="GO:0046930">
    <property type="term" value="C:pore complex"/>
    <property type="evidence" value="ECO:0007669"/>
    <property type="project" value="UniProtKB-KW"/>
</dbReference>
<evidence type="ECO:0000256" key="7">
    <source>
        <dbReference type="ARBA" id="ARBA00023065"/>
    </source>
</evidence>
<evidence type="ECO:0000256" key="4">
    <source>
        <dbReference type="ARBA" id="ARBA00022452"/>
    </source>
</evidence>
<protein>
    <recommendedName>
        <fullName evidence="12">Voltage-dependent ion-selective channel</fullName>
    </recommendedName>
</protein>
<evidence type="ECO:0000256" key="3">
    <source>
        <dbReference type="ARBA" id="ARBA00022448"/>
    </source>
</evidence>
<keyword evidence="9" id="KW-0496">Mitochondrion</keyword>
<dbReference type="GO" id="GO:0015288">
    <property type="term" value="F:porin activity"/>
    <property type="evidence" value="ECO:0007669"/>
    <property type="project" value="UniProtKB-KW"/>
</dbReference>
<organism evidence="11">
    <name type="scientific">Rhizopus microsporus var. microsporus</name>
    <dbReference type="NCBI Taxonomy" id="86635"/>
    <lineage>
        <taxon>Eukaryota</taxon>
        <taxon>Fungi</taxon>
        <taxon>Fungi incertae sedis</taxon>
        <taxon>Mucoromycota</taxon>
        <taxon>Mucoromycotina</taxon>
        <taxon>Mucoromycetes</taxon>
        <taxon>Mucorales</taxon>
        <taxon>Mucorineae</taxon>
        <taxon>Rhizopodaceae</taxon>
        <taxon>Rhizopus</taxon>
    </lineage>
</organism>
<dbReference type="CDD" id="cd07306">
    <property type="entry name" value="Porin3_VDAC"/>
    <property type="match status" value="1"/>
</dbReference>
<dbReference type="Gene3D" id="2.40.160.10">
    <property type="entry name" value="Porin"/>
    <property type="match status" value="1"/>
</dbReference>
<dbReference type="OrthoDB" id="7827681at2759"/>